<feature type="compositionally biased region" description="Polar residues" evidence="1">
    <location>
        <begin position="26"/>
        <end position="39"/>
    </location>
</feature>
<evidence type="ECO:0000313" key="2">
    <source>
        <dbReference type="EMBL" id="PON92361.1"/>
    </source>
</evidence>
<accession>A0A2P5F3K2</accession>
<dbReference type="Proteomes" id="UP000237000">
    <property type="component" value="Unassembled WGS sequence"/>
</dbReference>
<protein>
    <submittedName>
        <fullName evidence="2">Uncharacterized protein</fullName>
    </submittedName>
</protein>
<feature type="region of interest" description="Disordered" evidence="1">
    <location>
        <begin position="26"/>
        <end position="62"/>
    </location>
</feature>
<dbReference type="EMBL" id="JXTC01000066">
    <property type="protein sequence ID" value="PON92361.1"/>
    <property type="molecule type" value="Genomic_DNA"/>
</dbReference>
<dbReference type="OrthoDB" id="1744109at2759"/>
<keyword evidence="3" id="KW-1185">Reference proteome</keyword>
<sequence>VNKSAKKFKKKECLFYEKLCIIFGDTTATGSNAHPSNRSPSRDMDDDEDDDNDAISKSTNRN</sequence>
<evidence type="ECO:0000313" key="3">
    <source>
        <dbReference type="Proteomes" id="UP000237000"/>
    </source>
</evidence>
<proteinExistence type="predicted"/>
<dbReference type="InParanoid" id="A0A2P5F3K2"/>
<dbReference type="AlphaFoldDB" id="A0A2P5F3K2"/>
<feature type="non-terminal residue" evidence="2">
    <location>
        <position position="1"/>
    </location>
</feature>
<feature type="compositionally biased region" description="Acidic residues" evidence="1">
    <location>
        <begin position="44"/>
        <end position="53"/>
    </location>
</feature>
<comment type="caution">
    <text evidence="2">The sequence shown here is derived from an EMBL/GenBank/DDBJ whole genome shotgun (WGS) entry which is preliminary data.</text>
</comment>
<reference evidence="3" key="1">
    <citation type="submission" date="2016-06" db="EMBL/GenBank/DDBJ databases">
        <title>Parallel loss of symbiosis genes in relatives of nitrogen-fixing non-legume Parasponia.</title>
        <authorList>
            <person name="Van Velzen R."/>
            <person name="Holmer R."/>
            <person name="Bu F."/>
            <person name="Rutten L."/>
            <person name="Van Zeijl A."/>
            <person name="Liu W."/>
            <person name="Santuari L."/>
            <person name="Cao Q."/>
            <person name="Sharma T."/>
            <person name="Shen D."/>
            <person name="Roswanjaya Y."/>
            <person name="Wardhani T."/>
            <person name="Kalhor M.S."/>
            <person name="Jansen J."/>
            <person name="Van den Hoogen J."/>
            <person name="Gungor B."/>
            <person name="Hartog M."/>
            <person name="Hontelez J."/>
            <person name="Verver J."/>
            <person name="Yang W.-C."/>
            <person name="Schijlen E."/>
            <person name="Repin R."/>
            <person name="Schilthuizen M."/>
            <person name="Schranz E."/>
            <person name="Heidstra R."/>
            <person name="Miyata K."/>
            <person name="Fedorova E."/>
            <person name="Kohlen W."/>
            <person name="Bisseling T."/>
            <person name="Smit S."/>
            <person name="Geurts R."/>
        </authorList>
    </citation>
    <scope>NUCLEOTIDE SEQUENCE [LARGE SCALE GENOMIC DNA]</scope>
    <source>
        <strain evidence="3">cv. RG33-2</strain>
    </source>
</reference>
<gene>
    <name evidence="2" type="ORF">TorRG33x02_118660</name>
</gene>
<organism evidence="2 3">
    <name type="scientific">Trema orientale</name>
    <name type="common">Charcoal tree</name>
    <name type="synonym">Celtis orientalis</name>
    <dbReference type="NCBI Taxonomy" id="63057"/>
    <lineage>
        <taxon>Eukaryota</taxon>
        <taxon>Viridiplantae</taxon>
        <taxon>Streptophyta</taxon>
        <taxon>Embryophyta</taxon>
        <taxon>Tracheophyta</taxon>
        <taxon>Spermatophyta</taxon>
        <taxon>Magnoliopsida</taxon>
        <taxon>eudicotyledons</taxon>
        <taxon>Gunneridae</taxon>
        <taxon>Pentapetalae</taxon>
        <taxon>rosids</taxon>
        <taxon>fabids</taxon>
        <taxon>Rosales</taxon>
        <taxon>Cannabaceae</taxon>
        <taxon>Trema</taxon>
    </lineage>
</organism>
<name>A0A2P5F3K2_TREOI</name>
<evidence type="ECO:0000256" key="1">
    <source>
        <dbReference type="SAM" id="MobiDB-lite"/>
    </source>
</evidence>